<keyword evidence="3 5" id="KW-1133">Transmembrane helix</keyword>
<evidence type="ECO:0000256" key="4">
    <source>
        <dbReference type="ARBA" id="ARBA00023136"/>
    </source>
</evidence>
<dbReference type="RefSeq" id="WP_006361565.1">
    <property type="nucleotide sequence ID" value="NZ_GG700630.1"/>
</dbReference>
<comment type="caution">
    <text evidence="6">The sequence shown here is derived from an EMBL/GenBank/DDBJ whole genome shotgun (WGS) entry which is preliminary data.</text>
</comment>
<dbReference type="AlphaFoldDB" id="D0WET7"/>
<dbReference type="HOGENOM" id="CLU_076847_2_3_11"/>
<evidence type="ECO:0000313" key="6">
    <source>
        <dbReference type="EMBL" id="EEZ62225.1"/>
    </source>
</evidence>
<feature type="transmembrane region" description="Helical" evidence="5">
    <location>
        <begin position="77"/>
        <end position="95"/>
    </location>
</feature>
<reference evidence="6" key="1">
    <citation type="submission" date="2009-10" db="EMBL/GenBank/DDBJ databases">
        <authorList>
            <person name="Weinstock G."/>
            <person name="Sodergren E."/>
            <person name="Clifton S."/>
            <person name="Fulton L."/>
            <person name="Fulton B."/>
            <person name="Courtney L."/>
            <person name="Fronick C."/>
            <person name="Harrison M."/>
            <person name="Strong C."/>
            <person name="Farmer C."/>
            <person name="Delahaunty K."/>
            <person name="Markovic C."/>
            <person name="Hall O."/>
            <person name="Minx P."/>
            <person name="Tomlinson C."/>
            <person name="Mitreva M."/>
            <person name="Nelson J."/>
            <person name="Hou S."/>
            <person name="Wollam A."/>
            <person name="Pepin K.H."/>
            <person name="Johnson M."/>
            <person name="Bhonagiri V."/>
            <person name="Nash W.E."/>
            <person name="Warren W."/>
            <person name="Chinwalla A."/>
            <person name="Mardis E.R."/>
            <person name="Wilson R.K."/>
        </authorList>
    </citation>
    <scope>NUCLEOTIDE SEQUENCE [LARGE SCALE GENOMIC DNA]</scope>
    <source>
        <strain evidence="6">ATCC 700122</strain>
    </source>
</reference>
<evidence type="ECO:0000256" key="3">
    <source>
        <dbReference type="ARBA" id="ARBA00022989"/>
    </source>
</evidence>
<dbReference type="GeneID" id="85006977"/>
<name>D0WET7_SLAES</name>
<feature type="transmembrane region" description="Helical" evidence="5">
    <location>
        <begin position="230"/>
        <end position="249"/>
    </location>
</feature>
<dbReference type="EMBL" id="ACUX02000004">
    <property type="protein sequence ID" value="EEZ62225.1"/>
    <property type="molecule type" value="Genomic_DNA"/>
</dbReference>
<dbReference type="InterPro" id="IPR003339">
    <property type="entry name" value="ABC/ECF_trnsptr_transmembrane"/>
</dbReference>
<evidence type="ECO:0000313" key="7">
    <source>
        <dbReference type="Proteomes" id="UP000006001"/>
    </source>
</evidence>
<feature type="transmembrane region" description="Helical" evidence="5">
    <location>
        <begin position="38"/>
        <end position="71"/>
    </location>
</feature>
<dbReference type="OrthoDB" id="3173389at2"/>
<evidence type="ECO:0000256" key="5">
    <source>
        <dbReference type="SAM" id="Phobius"/>
    </source>
</evidence>
<dbReference type="eggNOG" id="COG0619">
    <property type="taxonomic scope" value="Bacteria"/>
</dbReference>
<keyword evidence="4 5" id="KW-0472">Membrane</keyword>
<keyword evidence="7" id="KW-1185">Reference proteome</keyword>
<accession>D0WET7</accession>
<evidence type="ECO:0000256" key="1">
    <source>
        <dbReference type="ARBA" id="ARBA00004141"/>
    </source>
</evidence>
<evidence type="ECO:0000256" key="2">
    <source>
        <dbReference type="ARBA" id="ARBA00022692"/>
    </source>
</evidence>
<dbReference type="Pfam" id="PF02361">
    <property type="entry name" value="CbiQ"/>
    <property type="match status" value="1"/>
</dbReference>
<comment type="subcellular location">
    <subcellularLocation>
        <location evidence="1">Membrane</location>
        <topology evidence="1">Multi-pass membrane protein</topology>
    </subcellularLocation>
</comment>
<keyword evidence="2 5" id="KW-0812">Transmembrane</keyword>
<dbReference type="Proteomes" id="UP000006001">
    <property type="component" value="Unassembled WGS sequence"/>
</dbReference>
<dbReference type="GO" id="GO:0005886">
    <property type="term" value="C:plasma membrane"/>
    <property type="evidence" value="ECO:0007669"/>
    <property type="project" value="UniProtKB-ARBA"/>
</dbReference>
<sequence length="251" mass="27113">MAPIEGAKRVCPSTESEGESGRIAAFERIGYPLDPRTLMVLLIVGSIVPFVAGRLAVWVLLIVSSLVYYLFKKSLPLTWLVMAVSLQGIVAAINASGLFGAVLAFGILIWAIASLIPTFIIGAVLVSIPSGAIMQALRTLRIPETGLIGIAVALRYLPDVRMQLIQISKAAKVRGFRLSPLHPVRSFELLIVPLIHRSLRASDDLTAAIISKGIEFEAAKTSLYLFRPGALDVVVLTVYLLLFLSRFAFGS</sequence>
<feature type="transmembrane region" description="Helical" evidence="5">
    <location>
        <begin position="102"/>
        <end position="128"/>
    </location>
</feature>
<organism evidence="6 7">
    <name type="scientific">Slackia exigua (strain ATCC 700122 / DSM 15923 / CIP 105133 / JCM 11022 / KCTC 5966 / S-7)</name>
    <dbReference type="NCBI Taxonomy" id="649764"/>
    <lineage>
        <taxon>Bacteria</taxon>
        <taxon>Bacillati</taxon>
        <taxon>Actinomycetota</taxon>
        <taxon>Coriobacteriia</taxon>
        <taxon>Eggerthellales</taxon>
        <taxon>Eggerthellaceae</taxon>
        <taxon>Slackia</taxon>
    </lineage>
</organism>
<proteinExistence type="predicted"/>
<gene>
    <name evidence="6" type="ORF">HMPREF0762_00319</name>
</gene>
<dbReference type="STRING" id="649764.HMPREF0762_00319"/>
<protein>
    <submittedName>
        <fullName evidence="6">Cobalt transport protein</fullName>
    </submittedName>
</protein>
<dbReference type="CDD" id="cd16914">
    <property type="entry name" value="EcfT"/>
    <property type="match status" value="1"/>
</dbReference>